<dbReference type="Proteomes" id="UP000288805">
    <property type="component" value="Unassembled WGS sequence"/>
</dbReference>
<evidence type="ECO:0000313" key="2">
    <source>
        <dbReference type="EMBL" id="RVW37103.1"/>
    </source>
</evidence>
<reference evidence="2 3" key="1">
    <citation type="journal article" date="2018" name="PLoS Genet.">
        <title>Population sequencing reveals clonal diversity and ancestral inbreeding in the grapevine cultivar Chardonnay.</title>
        <authorList>
            <person name="Roach M.J."/>
            <person name="Johnson D.L."/>
            <person name="Bohlmann J."/>
            <person name="van Vuuren H.J."/>
            <person name="Jones S.J."/>
            <person name="Pretorius I.S."/>
            <person name="Schmidt S.A."/>
            <person name="Borneman A.R."/>
        </authorList>
    </citation>
    <scope>NUCLEOTIDE SEQUENCE [LARGE SCALE GENOMIC DNA]</scope>
    <source>
        <strain evidence="3">cv. Chardonnay</strain>
        <tissue evidence="2">Leaf</tissue>
    </source>
</reference>
<gene>
    <name evidence="2" type="ORF">CK203_084558</name>
</gene>
<accession>A0A438DNT4</accession>
<dbReference type="EMBL" id="QGNW01001547">
    <property type="protein sequence ID" value="RVW37103.1"/>
    <property type="molecule type" value="Genomic_DNA"/>
</dbReference>
<name>A0A438DNT4_VITVI</name>
<evidence type="ECO:0000256" key="1">
    <source>
        <dbReference type="SAM" id="MobiDB-lite"/>
    </source>
</evidence>
<evidence type="ECO:0000313" key="3">
    <source>
        <dbReference type="Proteomes" id="UP000288805"/>
    </source>
</evidence>
<feature type="compositionally biased region" description="Low complexity" evidence="1">
    <location>
        <begin position="121"/>
        <end position="134"/>
    </location>
</feature>
<organism evidence="2 3">
    <name type="scientific">Vitis vinifera</name>
    <name type="common">Grape</name>
    <dbReference type="NCBI Taxonomy" id="29760"/>
    <lineage>
        <taxon>Eukaryota</taxon>
        <taxon>Viridiplantae</taxon>
        <taxon>Streptophyta</taxon>
        <taxon>Embryophyta</taxon>
        <taxon>Tracheophyta</taxon>
        <taxon>Spermatophyta</taxon>
        <taxon>Magnoliopsida</taxon>
        <taxon>eudicotyledons</taxon>
        <taxon>Gunneridae</taxon>
        <taxon>Pentapetalae</taxon>
        <taxon>rosids</taxon>
        <taxon>Vitales</taxon>
        <taxon>Vitaceae</taxon>
        <taxon>Viteae</taxon>
        <taxon>Vitis</taxon>
    </lineage>
</organism>
<comment type="caution">
    <text evidence="2">The sequence shown here is derived from an EMBL/GenBank/DDBJ whole genome shotgun (WGS) entry which is preliminary data.</text>
</comment>
<feature type="region of interest" description="Disordered" evidence="1">
    <location>
        <begin position="121"/>
        <end position="140"/>
    </location>
</feature>
<dbReference type="AlphaFoldDB" id="A0A438DNT4"/>
<proteinExistence type="predicted"/>
<protein>
    <submittedName>
        <fullName evidence="2">Uncharacterized protein</fullName>
    </submittedName>
</protein>
<sequence length="349" mass="39528">MCGDDAHLAWKRPVFSEACRGLHTTGGYDHFCWGSFKVHLSPFRAALTLSIDTFSLVSTSWIRVGGRLIRVSDQSDQRSDQRDMYSHIVTVDQFAKAMTSIQEAIVSLGRRIDGQQAYQTEVASPPVTVPTPTSEDPHARMDRLEQRLRRELEALRQRTDESVSSFISRWHGKIAEIIDRPSERDQIQMVLRSLQPRIARHVVGVPFIDFCSLVSALYDVEDGISRGLWTDSFPSDIKGKKPFVGQRSVDYKPQAPRPAYDQTYMSQTLALPYYASQGIERSLISYTATGQPWQFSQLGMPLSQALRKLTEVGLLTALAPRPPPQPIPPQFRMDMHCAYHQGPRHETDR</sequence>